<reference evidence="9" key="1">
    <citation type="submission" date="2023-06" db="EMBL/GenBank/DDBJ databases">
        <title>Reference genome for the Northern bat (Eptesicus nilssonii), a most northern bat species.</title>
        <authorList>
            <person name="Laine V.N."/>
            <person name="Pulliainen A.T."/>
            <person name="Lilley T.M."/>
        </authorList>
    </citation>
    <scope>NUCLEOTIDE SEQUENCE</scope>
    <source>
        <strain evidence="9">BLF_Eptnil</strain>
        <tissue evidence="9">Kidney</tissue>
    </source>
</reference>
<accession>A0AA40LU81</accession>
<evidence type="ECO:0000256" key="3">
    <source>
        <dbReference type="ARBA" id="ARBA00022722"/>
    </source>
</evidence>
<name>A0AA40LU81_CNENI</name>
<keyword evidence="3" id="KW-0540">Nuclease</keyword>
<dbReference type="Gene3D" id="3.30.420.10">
    <property type="entry name" value="Ribonuclease H-like superfamily/Ribonuclease H"/>
    <property type="match status" value="1"/>
</dbReference>
<dbReference type="InterPro" id="IPR012337">
    <property type="entry name" value="RNaseH-like_sf"/>
</dbReference>
<dbReference type="InterPro" id="IPR036397">
    <property type="entry name" value="RNaseH_sf"/>
</dbReference>
<dbReference type="GO" id="GO:0003676">
    <property type="term" value="F:nucleic acid binding"/>
    <property type="evidence" value="ECO:0007669"/>
    <property type="project" value="InterPro"/>
</dbReference>
<proteinExistence type="predicted"/>
<evidence type="ECO:0000313" key="10">
    <source>
        <dbReference type="Proteomes" id="UP001177744"/>
    </source>
</evidence>
<dbReference type="PANTHER" id="PTHR41694">
    <property type="entry name" value="ENDOGENOUS RETROVIRUS GROUP K MEMBER POL PROTEIN"/>
    <property type="match status" value="1"/>
</dbReference>
<dbReference type="PANTHER" id="PTHR41694:SF5">
    <property type="entry name" value="RIBONUCLEASE H"/>
    <property type="match status" value="1"/>
</dbReference>
<dbReference type="GO" id="GO:0003964">
    <property type="term" value="F:RNA-directed DNA polymerase activity"/>
    <property type="evidence" value="ECO:0007669"/>
    <property type="project" value="UniProtKB-KW"/>
</dbReference>
<keyword evidence="10" id="KW-1185">Reference proteome</keyword>
<keyword evidence="2" id="KW-0548">Nucleotidyltransferase</keyword>
<dbReference type="Proteomes" id="UP001177744">
    <property type="component" value="Unassembled WGS sequence"/>
</dbReference>
<dbReference type="PROSITE" id="PS50879">
    <property type="entry name" value="RNASE_H_1"/>
    <property type="match status" value="1"/>
</dbReference>
<keyword evidence="6" id="KW-0695">RNA-directed DNA polymerase</keyword>
<feature type="region of interest" description="Disordered" evidence="7">
    <location>
        <begin position="1"/>
        <end position="21"/>
    </location>
</feature>
<evidence type="ECO:0000256" key="2">
    <source>
        <dbReference type="ARBA" id="ARBA00022695"/>
    </source>
</evidence>
<dbReference type="InterPro" id="IPR043502">
    <property type="entry name" value="DNA/RNA_pol_sf"/>
</dbReference>
<evidence type="ECO:0000256" key="1">
    <source>
        <dbReference type="ARBA" id="ARBA00022679"/>
    </source>
</evidence>
<comment type="caution">
    <text evidence="9">The sequence shown here is derived from an EMBL/GenBank/DDBJ whole genome shotgun (WGS) entry which is preliminary data.</text>
</comment>
<dbReference type="Pfam" id="PF00075">
    <property type="entry name" value="RNase_H"/>
    <property type="match status" value="1"/>
</dbReference>
<evidence type="ECO:0000256" key="5">
    <source>
        <dbReference type="ARBA" id="ARBA00022801"/>
    </source>
</evidence>
<sequence length="322" mass="36410">MWPAGRSLRTPGQDKTPGGHRLWDSQTCHGISTCSFMKTRPVAYLSKQIDPVAAGWPPCLKALAATTLLIKEADKLTLGQNLNVKVPHSIITLMDTMGQHWLTHAQMAQYQGLLSAGASEHDCLELLDEFDSSWPDLTDKPLRNPDLLLNTDSSCFMSEGKIYARYAIVSDFETLNSKALPEGWSTQRAELWALVRALELSKDKQATIYTDLCYAFATLHIHGAIYKERGLLTTGGKGIKNKNEILKLLEVLWEPKEVAVIHCKGHQKGRICQRGTTRQTLQLNKLQENRQYHPKSCWSQNYLHPHNIEFRKRNGHSKRVEI</sequence>
<dbReference type="SUPFAM" id="SSF53098">
    <property type="entry name" value="Ribonuclease H-like"/>
    <property type="match status" value="1"/>
</dbReference>
<keyword evidence="5" id="KW-0378">Hydrolase</keyword>
<protein>
    <recommendedName>
        <fullName evidence="8">RNase H type-1 domain-containing protein</fullName>
    </recommendedName>
</protein>
<dbReference type="Gene3D" id="3.10.20.370">
    <property type="match status" value="1"/>
</dbReference>
<dbReference type="GO" id="GO:0004523">
    <property type="term" value="F:RNA-DNA hybrid ribonuclease activity"/>
    <property type="evidence" value="ECO:0007669"/>
    <property type="project" value="InterPro"/>
</dbReference>
<evidence type="ECO:0000256" key="4">
    <source>
        <dbReference type="ARBA" id="ARBA00022759"/>
    </source>
</evidence>
<dbReference type="Pfam" id="PF17917">
    <property type="entry name" value="RT_RNaseH"/>
    <property type="match status" value="1"/>
</dbReference>
<dbReference type="AlphaFoldDB" id="A0AA40LU81"/>
<evidence type="ECO:0000256" key="6">
    <source>
        <dbReference type="ARBA" id="ARBA00022918"/>
    </source>
</evidence>
<evidence type="ECO:0000313" key="9">
    <source>
        <dbReference type="EMBL" id="KAK1346140.1"/>
    </source>
</evidence>
<gene>
    <name evidence="9" type="ORF">QTO34_008609</name>
</gene>
<organism evidence="9 10">
    <name type="scientific">Cnephaeus nilssonii</name>
    <name type="common">Northern bat</name>
    <name type="synonym">Eptesicus nilssonii</name>
    <dbReference type="NCBI Taxonomy" id="3371016"/>
    <lineage>
        <taxon>Eukaryota</taxon>
        <taxon>Metazoa</taxon>
        <taxon>Chordata</taxon>
        <taxon>Craniata</taxon>
        <taxon>Vertebrata</taxon>
        <taxon>Euteleostomi</taxon>
        <taxon>Mammalia</taxon>
        <taxon>Eutheria</taxon>
        <taxon>Laurasiatheria</taxon>
        <taxon>Chiroptera</taxon>
        <taxon>Yangochiroptera</taxon>
        <taxon>Vespertilionidae</taxon>
        <taxon>Cnephaeus</taxon>
    </lineage>
</organism>
<dbReference type="EMBL" id="JAULJE010000002">
    <property type="protein sequence ID" value="KAK1346140.1"/>
    <property type="molecule type" value="Genomic_DNA"/>
</dbReference>
<dbReference type="InterPro" id="IPR002156">
    <property type="entry name" value="RNaseH_domain"/>
</dbReference>
<keyword evidence="4" id="KW-0255">Endonuclease</keyword>
<dbReference type="CDD" id="cd09273">
    <property type="entry name" value="RNase_HI_RT_Bel"/>
    <property type="match status" value="1"/>
</dbReference>
<dbReference type="InterPro" id="IPR041373">
    <property type="entry name" value="RT_RNaseH"/>
</dbReference>
<evidence type="ECO:0000256" key="7">
    <source>
        <dbReference type="SAM" id="MobiDB-lite"/>
    </source>
</evidence>
<dbReference type="SUPFAM" id="SSF56672">
    <property type="entry name" value="DNA/RNA polymerases"/>
    <property type="match status" value="1"/>
</dbReference>
<keyword evidence="1" id="KW-0808">Transferase</keyword>
<feature type="domain" description="RNase H type-1" evidence="8">
    <location>
        <begin position="143"/>
        <end position="285"/>
    </location>
</feature>
<evidence type="ECO:0000259" key="8">
    <source>
        <dbReference type="PROSITE" id="PS50879"/>
    </source>
</evidence>